<proteinExistence type="predicted"/>
<feature type="transmembrane region" description="Helical" evidence="1">
    <location>
        <begin position="216"/>
        <end position="235"/>
    </location>
</feature>
<sequence length="293" mass="33801">MIEKEIKYPALYSGASDLSRKSQSAYLWLLRMEYSLLIVAAFFSMNQSPGRIMGYAHAFIFVALAGLLIYRSKTKPEQDWYKGRALAESIKTSTWRYCMRASPFGDVAEVRIRRAEFRNHLREILQANRHIGDRIPPDSAADDQVTSSMDEVRALSLDSRKEFYLKKRIKEQRAWYASKAGYNKKCSRRWVVCCVATYGLAIALVTIRPAFPEWSIWPFEPLIVLASSIIGWMQIKKFNELNSAYTLTAHEIGIIQGRIEEIDSEEDFSDFVNEAELAFSREHTQWVARQNSI</sequence>
<feature type="transmembrane region" description="Helical" evidence="1">
    <location>
        <begin position="52"/>
        <end position="70"/>
    </location>
</feature>
<feature type="domain" description="SMODS and SLOG-associating 2TM effector" evidence="3">
    <location>
        <begin position="9"/>
        <end position="161"/>
    </location>
</feature>
<evidence type="ECO:0000313" key="5">
    <source>
        <dbReference type="Proteomes" id="UP000245212"/>
    </source>
</evidence>
<evidence type="ECO:0000259" key="2">
    <source>
        <dbReference type="Pfam" id="PF18181"/>
    </source>
</evidence>
<dbReference type="AlphaFoldDB" id="A0A2V1K1F4"/>
<feature type="transmembrane region" description="Helical" evidence="1">
    <location>
        <begin position="25"/>
        <end position="46"/>
    </location>
</feature>
<keyword evidence="5" id="KW-1185">Reference proteome</keyword>
<reference evidence="5" key="1">
    <citation type="submission" date="2018-05" db="EMBL/GenBank/DDBJ databases">
        <authorList>
            <person name="Li Y."/>
        </authorList>
    </citation>
    <scope>NUCLEOTIDE SEQUENCE [LARGE SCALE GENOMIC DNA]</scope>
    <source>
        <strain evidence="5">3d-2-2</strain>
    </source>
</reference>
<name>A0A2V1K1F4_9BURK</name>
<dbReference type="Pfam" id="PF18181">
    <property type="entry name" value="SLATT_1"/>
    <property type="match status" value="1"/>
</dbReference>
<dbReference type="NCBIfam" id="NF033634">
    <property type="entry name" value="SLATT_1"/>
    <property type="match status" value="1"/>
</dbReference>
<evidence type="ECO:0000259" key="3">
    <source>
        <dbReference type="Pfam" id="PF18184"/>
    </source>
</evidence>
<keyword evidence="1" id="KW-0472">Membrane</keyword>
<dbReference type="InterPro" id="IPR040884">
    <property type="entry name" value="SLATT_1"/>
</dbReference>
<dbReference type="RefSeq" id="WP_109061618.1">
    <property type="nucleotide sequence ID" value="NZ_QETA01000003.1"/>
</dbReference>
<keyword evidence="1" id="KW-1133">Transmembrane helix</keyword>
<evidence type="ECO:0000256" key="1">
    <source>
        <dbReference type="SAM" id="Phobius"/>
    </source>
</evidence>
<dbReference type="EMBL" id="QETA01000003">
    <property type="protein sequence ID" value="PWF23003.1"/>
    <property type="molecule type" value="Genomic_DNA"/>
</dbReference>
<gene>
    <name evidence="4" type="ORF">DD235_08310</name>
</gene>
<organism evidence="4 5">
    <name type="scientific">Corticimicrobacter populi</name>
    <dbReference type="NCBI Taxonomy" id="2175229"/>
    <lineage>
        <taxon>Bacteria</taxon>
        <taxon>Pseudomonadati</taxon>
        <taxon>Pseudomonadota</taxon>
        <taxon>Betaproteobacteria</taxon>
        <taxon>Burkholderiales</taxon>
        <taxon>Alcaligenaceae</taxon>
        <taxon>Corticimicrobacter</taxon>
    </lineage>
</organism>
<dbReference type="InterPro" id="IPR041116">
    <property type="entry name" value="SLATT_3"/>
</dbReference>
<accession>A0A2V1K1F4</accession>
<dbReference type="NCBIfam" id="NF033610">
    <property type="entry name" value="SLATT_3"/>
    <property type="match status" value="1"/>
</dbReference>
<dbReference type="Pfam" id="PF18184">
    <property type="entry name" value="SLATT_3"/>
    <property type="match status" value="1"/>
</dbReference>
<protein>
    <submittedName>
        <fullName evidence="4">DUF4231 domain-containing protein</fullName>
    </submittedName>
</protein>
<feature type="transmembrane region" description="Helical" evidence="1">
    <location>
        <begin position="190"/>
        <end position="210"/>
    </location>
</feature>
<evidence type="ECO:0000313" key="4">
    <source>
        <dbReference type="EMBL" id="PWF23003.1"/>
    </source>
</evidence>
<dbReference type="Proteomes" id="UP000245212">
    <property type="component" value="Unassembled WGS sequence"/>
</dbReference>
<feature type="domain" description="SMODS and SLOG-associating 2TM effector" evidence="2">
    <location>
        <begin position="164"/>
        <end position="286"/>
    </location>
</feature>
<comment type="caution">
    <text evidence="4">The sequence shown here is derived from an EMBL/GenBank/DDBJ whole genome shotgun (WGS) entry which is preliminary data.</text>
</comment>
<keyword evidence="1" id="KW-0812">Transmembrane</keyword>